<name>A0AAD5REN1_PARTN</name>
<evidence type="ECO:0000256" key="1">
    <source>
        <dbReference type="SAM" id="Phobius"/>
    </source>
</evidence>
<protein>
    <submittedName>
        <fullName evidence="2">Uncharacterized protein</fullName>
    </submittedName>
</protein>
<dbReference type="Proteomes" id="UP001196413">
    <property type="component" value="Unassembled WGS sequence"/>
</dbReference>
<dbReference type="EMBL" id="JAHQIW010007237">
    <property type="protein sequence ID" value="KAJ1373214.1"/>
    <property type="molecule type" value="Genomic_DNA"/>
</dbReference>
<proteinExistence type="predicted"/>
<feature type="transmembrane region" description="Helical" evidence="1">
    <location>
        <begin position="20"/>
        <end position="38"/>
    </location>
</feature>
<keyword evidence="3" id="KW-1185">Reference proteome</keyword>
<gene>
    <name evidence="2" type="ORF">KIN20_035567</name>
</gene>
<evidence type="ECO:0000313" key="2">
    <source>
        <dbReference type="EMBL" id="KAJ1373214.1"/>
    </source>
</evidence>
<keyword evidence="1" id="KW-1133">Transmembrane helix</keyword>
<sequence length="117" mass="12860">MFSLQLPERERSLATRNLTLFMRAVLLTIMCGILVFNFQSTDSKSFSNAITVVSAVLLTSKTLFTDHDISTTGVTTVAIFWIHYGIGIICEAPIDAGKKLSGNPVGACRFSWLDRLS</sequence>
<comment type="caution">
    <text evidence="2">The sequence shown here is derived from an EMBL/GenBank/DDBJ whole genome shotgun (WGS) entry which is preliminary data.</text>
</comment>
<accession>A0AAD5REN1</accession>
<reference evidence="2" key="1">
    <citation type="submission" date="2021-06" db="EMBL/GenBank/DDBJ databases">
        <title>Parelaphostrongylus tenuis whole genome reference sequence.</title>
        <authorList>
            <person name="Garwood T.J."/>
            <person name="Larsen P.A."/>
            <person name="Fountain-Jones N.M."/>
            <person name="Garbe J.R."/>
            <person name="Macchietto M.G."/>
            <person name="Kania S.A."/>
            <person name="Gerhold R.W."/>
            <person name="Richards J.E."/>
            <person name="Wolf T.M."/>
        </authorList>
    </citation>
    <scope>NUCLEOTIDE SEQUENCE</scope>
    <source>
        <strain evidence="2">MNPRO001-30</strain>
        <tissue evidence="2">Meninges</tissue>
    </source>
</reference>
<dbReference type="AlphaFoldDB" id="A0AAD5REN1"/>
<evidence type="ECO:0000313" key="3">
    <source>
        <dbReference type="Proteomes" id="UP001196413"/>
    </source>
</evidence>
<organism evidence="2 3">
    <name type="scientific">Parelaphostrongylus tenuis</name>
    <name type="common">Meningeal worm</name>
    <dbReference type="NCBI Taxonomy" id="148309"/>
    <lineage>
        <taxon>Eukaryota</taxon>
        <taxon>Metazoa</taxon>
        <taxon>Ecdysozoa</taxon>
        <taxon>Nematoda</taxon>
        <taxon>Chromadorea</taxon>
        <taxon>Rhabditida</taxon>
        <taxon>Rhabditina</taxon>
        <taxon>Rhabditomorpha</taxon>
        <taxon>Strongyloidea</taxon>
        <taxon>Metastrongylidae</taxon>
        <taxon>Parelaphostrongylus</taxon>
    </lineage>
</organism>
<keyword evidence="1" id="KW-0812">Transmembrane</keyword>
<keyword evidence="1" id="KW-0472">Membrane</keyword>